<organism evidence="2 3">
    <name type="scientific">Marssonina brunnea f. sp. multigermtubi (strain MB_m1)</name>
    <name type="common">Marssonina leaf spot fungus</name>
    <dbReference type="NCBI Taxonomy" id="1072389"/>
    <lineage>
        <taxon>Eukaryota</taxon>
        <taxon>Fungi</taxon>
        <taxon>Dikarya</taxon>
        <taxon>Ascomycota</taxon>
        <taxon>Pezizomycotina</taxon>
        <taxon>Leotiomycetes</taxon>
        <taxon>Helotiales</taxon>
        <taxon>Drepanopezizaceae</taxon>
        <taxon>Drepanopeziza</taxon>
    </lineage>
</organism>
<proteinExistence type="predicted"/>
<keyword evidence="3" id="KW-1185">Reference proteome</keyword>
<accession>K1XHW8</accession>
<feature type="region of interest" description="Disordered" evidence="1">
    <location>
        <begin position="1"/>
        <end position="75"/>
    </location>
</feature>
<evidence type="ECO:0000313" key="2">
    <source>
        <dbReference type="EMBL" id="EKD20358.1"/>
    </source>
</evidence>
<evidence type="ECO:0000313" key="3">
    <source>
        <dbReference type="Proteomes" id="UP000006753"/>
    </source>
</evidence>
<reference evidence="2 3" key="1">
    <citation type="journal article" date="2012" name="BMC Genomics">
        <title>Sequencing the genome of Marssonina brunnea reveals fungus-poplar co-evolution.</title>
        <authorList>
            <person name="Zhu S."/>
            <person name="Cao Y.-Z."/>
            <person name="Jiang C."/>
            <person name="Tan B.-Y."/>
            <person name="Wang Z."/>
            <person name="Feng S."/>
            <person name="Zhang L."/>
            <person name="Su X.-H."/>
            <person name="Brejova B."/>
            <person name="Vinar T."/>
            <person name="Xu M."/>
            <person name="Wang M.-X."/>
            <person name="Zhang S.-G."/>
            <person name="Huang M.-R."/>
            <person name="Wu R."/>
            <person name="Zhou Y."/>
        </authorList>
    </citation>
    <scope>NUCLEOTIDE SEQUENCE [LARGE SCALE GENOMIC DNA]</scope>
    <source>
        <strain evidence="2 3">MB_m1</strain>
    </source>
</reference>
<name>K1XHW8_MARBU</name>
<dbReference type="EMBL" id="JH921429">
    <property type="protein sequence ID" value="EKD20358.1"/>
    <property type="molecule type" value="Genomic_DNA"/>
</dbReference>
<feature type="compositionally biased region" description="Polar residues" evidence="1">
    <location>
        <begin position="50"/>
        <end position="64"/>
    </location>
</feature>
<dbReference type="Proteomes" id="UP000006753">
    <property type="component" value="Unassembled WGS sequence"/>
</dbReference>
<feature type="compositionally biased region" description="Basic and acidic residues" evidence="1">
    <location>
        <begin position="35"/>
        <end position="47"/>
    </location>
</feature>
<gene>
    <name evidence="2" type="ORF">MBM_01040</name>
</gene>
<feature type="compositionally biased region" description="Basic and acidic residues" evidence="1">
    <location>
        <begin position="65"/>
        <end position="75"/>
    </location>
</feature>
<dbReference type="HOGENOM" id="CLU_1012209_0_0_1"/>
<feature type="compositionally biased region" description="Basic and acidic residues" evidence="1">
    <location>
        <begin position="210"/>
        <end position="226"/>
    </location>
</feature>
<feature type="region of interest" description="Disordered" evidence="1">
    <location>
        <begin position="210"/>
        <end position="253"/>
    </location>
</feature>
<protein>
    <submittedName>
        <fullName evidence="2">Uncharacterized protein</fullName>
    </submittedName>
</protein>
<evidence type="ECO:0000256" key="1">
    <source>
        <dbReference type="SAM" id="MobiDB-lite"/>
    </source>
</evidence>
<dbReference type="InParanoid" id="K1XHW8"/>
<sequence>MSTPDKNSEAAVYKKTGDDEIQLSSLDIHTRSSPRRSERILEMELKPKLVTTQPATTESPANSPQDKRKEERDIEKQQNLWPVKWWKILEQGEDSRESILRIADRNSALSSPSPFNLTYREYIKQCEESKNGRLVRDQIEKGWIVKCQNIFAKWDPDPEIYTERIRNRRLRTALAEITTGKPSHGRESFDVDDFWRRRANFDSNLKEAKLEVEQKQSSVKREREQQPEDSPAGKRARITPSMKGEVDDQRGVDWTTPPRKIIVEEVWEFVVSPSL</sequence>
<dbReference type="GeneID" id="18756975"/>
<dbReference type="KEGG" id="mbe:MBM_01040"/>
<dbReference type="OrthoDB" id="10306578at2759"/>
<dbReference type="AlphaFoldDB" id="K1XHW8"/>